<sequence>MTAASIYERALGAEFAKLHPRIRQRFGFSSGDGVASIGEGVMERIWYNKWAAAPLWLGTARHIMFPKAGEGVPFTIANYAYEDAFGRETVTWSRRFRFPEGVRKFDATMIYSRQRRRIVDYLGTKQHLAVDLEMAASPHGGILIRSGEQRFYEGPLGFRFPDRLTGRAEVHEWYDDEAGRFRITVDVVNPLLGPVFRYGGWFRAATVPMAGRRVPGEAKPTREEYRE</sequence>
<feature type="domain" description="DUF4166" evidence="1">
    <location>
        <begin position="18"/>
        <end position="202"/>
    </location>
</feature>
<keyword evidence="3" id="KW-1185">Reference proteome</keyword>
<dbReference type="RefSeq" id="WP_208848778.1">
    <property type="nucleotide sequence ID" value="NZ_JAGGDJ010000014.1"/>
</dbReference>
<evidence type="ECO:0000259" key="1">
    <source>
        <dbReference type="Pfam" id="PF13761"/>
    </source>
</evidence>
<reference evidence="2 3" key="1">
    <citation type="submission" date="2021-03" db="EMBL/GenBank/DDBJ databases">
        <title>Paenibacillus artemisicola MWE-103 whole genome sequence.</title>
        <authorList>
            <person name="Ham Y.J."/>
        </authorList>
    </citation>
    <scope>NUCLEOTIDE SEQUENCE [LARGE SCALE GENOMIC DNA]</scope>
    <source>
        <strain evidence="2 3">MWE-103</strain>
    </source>
</reference>
<comment type="caution">
    <text evidence="2">The sequence shown here is derived from an EMBL/GenBank/DDBJ whole genome shotgun (WGS) entry which is preliminary data.</text>
</comment>
<dbReference type="Pfam" id="PF13761">
    <property type="entry name" value="DUF4166"/>
    <property type="match status" value="1"/>
</dbReference>
<name>A0ABS3WCC3_9BACL</name>
<evidence type="ECO:0000313" key="2">
    <source>
        <dbReference type="EMBL" id="MBO7745958.1"/>
    </source>
</evidence>
<organism evidence="2 3">
    <name type="scientific">Paenibacillus artemisiicola</name>
    <dbReference type="NCBI Taxonomy" id="1172618"/>
    <lineage>
        <taxon>Bacteria</taxon>
        <taxon>Bacillati</taxon>
        <taxon>Bacillota</taxon>
        <taxon>Bacilli</taxon>
        <taxon>Bacillales</taxon>
        <taxon>Paenibacillaceae</taxon>
        <taxon>Paenibacillus</taxon>
    </lineage>
</organism>
<protein>
    <submittedName>
        <fullName evidence="2">DUF4166 domain-containing protein</fullName>
    </submittedName>
</protein>
<dbReference type="InterPro" id="IPR025311">
    <property type="entry name" value="DUF4166"/>
</dbReference>
<dbReference type="Proteomes" id="UP000670947">
    <property type="component" value="Unassembled WGS sequence"/>
</dbReference>
<gene>
    <name evidence="2" type="ORF">I8J29_17255</name>
</gene>
<dbReference type="EMBL" id="JAGGDJ010000014">
    <property type="protein sequence ID" value="MBO7745958.1"/>
    <property type="molecule type" value="Genomic_DNA"/>
</dbReference>
<evidence type="ECO:0000313" key="3">
    <source>
        <dbReference type="Proteomes" id="UP000670947"/>
    </source>
</evidence>
<proteinExistence type="predicted"/>
<accession>A0ABS3WCC3</accession>